<evidence type="ECO:0000256" key="2">
    <source>
        <dbReference type="ARBA" id="ARBA00023239"/>
    </source>
</evidence>
<dbReference type="RefSeq" id="WP_343875458.1">
    <property type="nucleotide sequence ID" value="NZ_BAAAIX010000033.1"/>
</dbReference>
<evidence type="ECO:0000313" key="6">
    <source>
        <dbReference type="EMBL" id="MFD1891215.1"/>
    </source>
</evidence>
<keyword evidence="1" id="KW-0346">Stress response</keyword>
<dbReference type="SUPFAM" id="SSF52317">
    <property type="entry name" value="Class I glutamine amidotransferase-like"/>
    <property type="match status" value="1"/>
</dbReference>
<reference evidence="7" key="1">
    <citation type="journal article" date="2019" name="Int. J. Syst. Evol. Microbiol.">
        <title>The Global Catalogue of Microorganisms (GCM) 10K type strain sequencing project: providing services to taxonomists for standard genome sequencing and annotation.</title>
        <authorList>
            <consortium name="The Broad Institute Genomics Platform"/>
            <consortium name="The Broad Institute Genome Sequencing Center for Infectious Disease"/>
            <person name="Wu L."/>
            <person name="Ma J."/>
        </authorList>
    </citation>
    <scope>NUCLEOTIDE SEQUENCE [LARGE SCALE GENOMIC DNA]</scope>
    <source>
        <strain evidence="7">CAIM 431</strain>
    </source>
</reference>
<feature type="region of interest" description="Disordered" evidence="4">
    <location>
        <begin position="229"/>
        <end position="258"/>
    </location>
</feature>
<dbReference type="InterPro" id="IPR029062">
    <property type="entry name" value="Class_I_gatase-like"/>
</dbReference>
<comment type="similarity">
    <text evidence="3">Belongs to the peptidase C56 family. HSP31-like subfamily.</text>
</comment>
<feature type="domain" description="DJ-1/PfpI" evidence="5">
    <location>
        <begin position="20"/>
        <end position="217"/>
    </location>
</feature>
<evidence type="ECO:0000313" key="7">
    <source>
        <dbReference type="Proteomes" id="UP001597326"/>
    </source>
</evidence>
<protein>
    <submittedName>
        <fullName evidence="6">Type 1 glutamine amidotransferase domain-containing protein</fullName>
    </submittedName>
</protein>
<dbReference type="Proteomes" id="UP001597326">
    <property type="component" value="Unassembled WGS sequence"/>
</dbReference>
<proteinExistence type="inferred from homology"/>
<keyword evidence="6" id="KW-0315">Glutamine amidotransferase</keyword>
<dbReference type="Gene3D" id="3.40.50.880">
    <property type="match status" value="1"/>
</dbReference>
<dbReference type="PANTHER" id="PTHR48094">
    <property type="entry name" value="PROTEIN/NUCLEIC ACID DEGLYCASE DJ-1-RELATED"/>
    <property type="match status" value="1"/>
</dbReference>
<evidence type="ECO:0000256" key="4">
    <source>
        <dbReference type="SAM" id="MobiDB-lite"/>
    </source>
</evidence>
<organism evidence="6 7">
    <name type="scientific">Luteococcus peritonei</name>
    <dbReference type="NCBI Taxonomy" id="88874"/>
    <lineage>
        <taxon>Bacteria</taxon>
        <taxon>Bacillati</taxon>
        <taxon>Actinomycetota</taxon>
        <taxon>Actinomycetes</taxon>
        <taxon>Propionibacteriales</taxon>
        <taxon>Propionibacteriaceae</taxon>
        <taxon>Luteococcus</taxon>
    </lineage>
</organism>
<dbReference type="PANTHER" id="PTHR48094:SF11">
    <property type="entry name" value="GLUTATHIONE-INDEPENDENT GLYOXALASE HSP31-RELATED"/>
    <property type="match status" value="1"/>
</dbReference>
<dbReference type="CDD" id="cd03141">
    <property type="entry name" value="GATase1_Hsp31_like"/>
    <property type="match status" value="1"/>
</dbReference>
<accession>A0ABW4RYM4</accession>
<keyword evidence="7" id="KW-1185">Reference proteome</keyword>
<dbReference type="EMBL" id="JBHUFZ010000032">
    <property type="protein sequence ID" value="MFD1891215.1"/>
    <property type="molecule type" value="Genomic_DNA"/>
</dbReference>
<evidence type="ECO:0000259" key="5">
    <source>
        <dbReference type="Pfam" id="PF01965"/>
    </source>
</evidence>
<dbReference type="InterPro" id="IPR002818">
    <property type="entry name" value="DJ-1/PfpI"/>
</dbReference>
<comment type="caution">
    <text evidence="6">The sequence shown here is derived from an EMBL/GenBank/DDBJ whole genome shotgun (WGS) entry which is preliminary data.</text>
</comment>
<name>A0ABW4RYM4_9ACTN</name>
<dbReference type="InterPro" id="IPR050325">
    <property type="entry name" value="Prot/Nucl_acid_deglycase"/>
</dbReference>
<evidence type="ECO:0000256" key="1">
    <source>
        <dbReference type="ARBA" id="ARBA00023016"/>
    </source>
</evidence>
<sequence length="258" mass="27263">MKKVLMVLTSADEINGAPTGYTLSEAAHPWKVFRDAGHVVDFASPKGGTPPIDPNSEADEITEEYQDDATVQAGLANTAKLEFVEPDQYDAVYLVGGHGTMVDFRGNEHLARLVSTMADGGAVVSAVCHGPSGLLDVELANGLRIVEGKKVSAFTDSEETEIGLAEAMPFLLSSELEAQGAVLQQAENWAEQVSVDGLLVTGQNPASAAGVAKEVVKILTTLVREEKAADEAAADALREQKDAEKESAEQDKEKPASE</sequence>
<dbReference type="Pfam" id="PF01965">
    <property type="entry name" value="DJ-1_PfpI"/>
    <property type="match status" value="1"/>
</dbReference>
<keyword evidence="2" id="KW-0456">Lyase</keyword>
<evidence type="ECO:0000256" key="3">
    <source>
        <dbReference type="ARBA" id="ARBA00038493"/>
    </source>
</evidence>
<gene>
    <name evidence="6" type="ORF">ACFSCS_13640</name>
</gene>